<evidence type="ECO:0000256" key="1">
    <source>
        <dbReference type="SAM" id="MobiDB-lite"/>
    </source>
</evidence>
<feature type="compositionally biased region" description="Basic residues" evidence="1">
    <location>
        <begin position="367"/>
        <end position="377"/>
    </location>
</feature>
<dbReference type="EMBL" id="JAQIZZ010000001">
    <property type="protein sequence ID" value="KAJ5556812.1"/>
    <property type="molecule type" value="Genomic_DNA"/>
</dbReference>
<accession>A0AAD6D8R0</accession>
<keyword evidence="3" id="KW-1185">Reference proteome</keyword>
<evidence type="ECO:0000313" key="2">
    <source>
        <dbReference type="EMBL" id="KAJ5556812.1"/>
    </source>
</evidence>
<proteinExistence type="predicted"/>
<comment type="caution">
    <text evidence="2">The sequence shown here is derived from an EMBL/GenBank/DDBJ whole genome shotgun (WGS) entry which is preliminary data.</text>
</comment>
<dbReference type="AlphaFoldDB" id="A0AAD6D8R0"/>
<protein>
    <submittedName>
        <fullName evidence="2">Uncharacterized protein</fullName>
    </submittedName>
</protein>
<feature type="region of interest" description="Disordered" evidence="1">
    <location>
        <begin position="351"/>
        <end position="389"/>
    </location>
</feature>
<dbReference type="Proteomes" id="UP001220324">
    <property type="component" value="Unassembled WGS sequence"/>
</dbReference>
<reference evidence="2 3" key="1">
    <citation type="journal article" date="2023" name="IMA Fungus">
        <title>Comparative genomic study of the Penicillium genus elucidates a diverse pangenome and 15 lateral gene transfer events.</title>
        <authorList>
            <person name="Petersen C."/>
            <person name="Sorensen T."/>
            <person name="Nielsen M.R."/>
            <person name="Sondergaard T.E."/>
            <person name="Sorensen J.L."/>
            <person name="Fitzpatrick D.A."/>
            <person name="Frisvad J.C."/>
            <person name="Nielsen K.L."/>
        </authorList>
    </citation>
    <scope>NUCLEOTIDE SEQUENCE [LARGE SCALE GENOMIC DNA]</scope>
    <source>
        <strain evidence="2 3">IBT 35679</strain>
    </source>
</reference>
<evidence type="ECO:0000313" key="3">
    <source>
        <dbReference type="Proteomes" id="UP001220324"/>
    </source>
</evidence>
<gene>
    <name evidence="2" type="ORF">N7494_000727</name>
</gene>
<sequence length="389" mass="44610">MSPRSSQVELQCAHWGALHKKREPQWVWSYKQRQESLDKINFYLRNSEDGLTETLKHQCKMQLIHLDYLTGATPSSPGTPWFQPEPEVELNPCLFTGLRTGQFFKAHDEIRLSSSMAQSKCDQLLGTALAAEFAKQRKTARIDGERPSSVYETFTPYDKTTKRLAFLPGKVRRMDQSIDDRSSHRVITLEANEPADQLQPSVNELETMVIFLRDAMYDGAKAMRNPSHRAELIEFHHFFPTLIISIYHGAQARVLYGCFDGNQLEVQYTDVQQFTEDGFYDQIKGLLTWSLPFCLWDTTTIPRLASIIEEEESDECSTPAHGVARAYQPPQEAKANFMLVPPIEVLDTKAAAKSAKKTKKEMEKKQKESKKKQKQQKKMAYGLIKPRKK</sequence>
<organism evidence="2 3">
    <name type="scientific">Penicillium frequentans</name>
    <dbReference type="NCBI Taxonomy" id="3151616"/>
    <lineage>
        <taxon>Eukaryota</taxon>
        <taxon>Fungi</taxon>
        <taxon>Dikarya</taxon>
        <taxon>Ascomycota</taxon>
        <taxon>Pezizomycotina</taxon>
        <taxon>Eurotiomycetes</taxon>
        <taxon>Eurotiomycetidae</taxon>
        <taxon>Eurotiales</taxon>
        <taxon>Aspergillaceae</taxon>
        <taxon>Penicillium</taxon>
    </lineage>
</organism>
<name>A0AAD6D8R0_9EURO</name>